<dbReference type="RefSeq" id="WP_217350845.1">
    <property type="nucleotide sequence ID" value="NZ_JBHSUS010000001.1"/>
</dbReference>
<gene>
    <name evidence="1" type="primary">cheD</name>
    <name evidence="2" type="ORF">ACFP85_11100</name>
</gene>
<dbReference type="EMBL" id="JBHSUS010000001">
    <property type="protein sequence ID" value="MFC6440690.1"/>
    <property type="molecule type" value="Genomic_DNA"/>
</dbReference>
<comment type="similarity">
    <text evidence="1">Belongs to the CheD family.</text>
</comment>
<keyword evidence="1" id="KW-0378">Hydrolase</keyword>
<protein>
    <recommendedName>
        <fullName evidence="1">Probable chemoreceptor glutamine deamidase CheD</fullName>
        <ecNumber evidence="1">3.5.1.44</ecNumber>
    </recommendedName>
</protein>
<reference evidence="3" key="1">
    <citation type="journal article" date="2019" name="Int. J. Syst. Evol. Microbiol.">
        <title>The Global Catalogue of Microorganisms (GCM) 10K type strain sequencing project: providing services to taxonomists for standard genome sequencing and annotation.</title>
        <authorList>
            <consortium name="The Broad Institute Genomics Platform"/>
            <consortium name="The Broad Institute Genome Sequencing Center for Infectious Disease"/>
            <person name="Wu L."/>
            <person name="Ma J."/>
        </authorList>
    </citation>
    <scope>NUCLEOTIDE SEQUENCE [LARGE SCALE GENOMIC DNA]</scope>
    <source>
        <strain evidence="3">CGMCC 1.16031</strain>
    </source>
</reference>
<dbReference type="Pfam" id="PF03975">
    <property type="entry name" value="CheD"/>
    <property type="match status" value="1"/>
</dbReference>
<name>A0ABW1XPJ0_9ALTE</name>
<comment type="catalytic activity">
    <reaction evidence="1">
        <text>L-glutaminyl-[protein] + H2O = L-glutamyl-[protein] + NH4(+)</text>
        <dbReference type="Rhea" id="RHEA:16441"/>
        <dbReference type="Rhea" id="RHEA-COMP:10207"/>
        <dbReference type="Rhea" id="RHEA-COMP:10208"/>
        <dbReference type="ChEBI" id="CHEBI:15377"/>
        <dbReference type="ChEBI" id="CHEBI:28938"/>
        <dbReference type="ChEBI" id="CHEBI:29973"/>
        <dbReference type="ChEBI" id="CHEBI:30011"/>
        <dbReference type="EC" id="3.5.1.44"/>
    </reaction>
</comment>
<evidence type="ECO:0000313" key="2">
    <source>
        <dbReference type="EMBL" id="MFC6440690.1"/>
    </source>
</evidence>
<dbReference type="PANTHER" id="PTHR35147:SF3">
    <property type="entry name" value="CHEMORECEPTOR GLUTAMINE DEAMIDASE CHED 1-RELATED"/>
    <property type="match status" value="1"/>
</dbReference>
<dbReference type="HAMAP" id="MF_01440">
    <property type="entry name" value="CheD"/>
    <property type="match status" value="1"/>
</dbReference>
<sequence length="170" mass="19018">MFLNVGDFHFAGRQTHIHTLLGSCVSVTVWHPQLLVGGMCHFALPERLSERLSGLDGRYGNDCLKLFQRAISKRKLSPADFEAKIFGGGNMLNKEPGNYITDSETQTIGDRNVEAAFQLVMQLGCDLQVAHVGEFGYRRIIFDIATGDVWVKFRDARKSDKDLTILTGRN</sequence>
<proteinExistence type="inferred from homology"/>
<evidence type="ECO:0000313" key="3">
    <source>
        <dbReference type="Proteomes" id="UP001596364"/>
    </source>
</evidence>
<dbReference type="InterPro" id="IPR005659">
    <property type="entry name" value="Chemorcpt_Glu_NH3ase_CheD"/>
</dbReference>
<accession>A0ABW1XPJ0</accession>
<keyword evidence="3" id="KW-1185">Reference proteome</keyword>
<dbReference type="Proteomes" id="UP001596364">
    <property type="component" value="Unassembled WGS sequence"/>
</dbReference>
<dbReference type="CDD" id="cd16352">
    <property type="entry name" value="CheD"/>
    <property type="match status" value="1"/>
</dbReference>
<keyword evidence="1" id="KW-0145">Chemotaxis</keyword>
<organism evidence="2 3">
    <name type="scientific">Pseudobowmanella zhangzhouensis</name>
    <dbReference type="NCBI Taxonomy" id="1537679"/>
    <lineage>
        <taxon>Bacteria</taxon>
        <taxon>Pseudomonadati</taxon>
        <taxon>Pseudomonadota</taxon>
        <taxon>Gammaproteobacteria</taxon>
        <taxon>Alteromonadales</taxon>
        <taxon>Alteromonadaceae</taxon>
    </lineage>
</organism>
<evidence type="ECO:0000256" key="1">
    <source>
        <dbReference type="HAMAP-Rule" id="MF_01440"/>
    </source>
</evidence>
<comment type="caution">
    <text evidence="2">The sequence shown here is derived from an EMBL/GenBank/DDBJ whole genome shotgun (WGS) entry which is preliminary data.</text>
</comment>
<comment type="function">
    <text evidence="1">Probably deamidates glutamine residues to glutamate on methyl-accepting chemotaxis receptors (MCPs), playing an important role in chemotaxis.</text>
</comment>
<dbReference type="PANTHER" id="PTHR35147">
    <property type="entry name" value="CHEMORECEPTOR GLUTAMINE DEAMIDASE CHED-RELATED"/>
    <property type="match status" value="1"/>
</dbReference>
<dbReference type="EC" id="3.5.1.44" evidence="1"/>